<dbReference type="InterPro" id="IPR012338">
    <property type="entry name" value="Beta-lactam/transpept-like"/>
</dbReference>
<gene>
    <name evidence="2" type="ORF">UFOPK4112_01011</name>
</gene>
<feature type="domain" description="Beta-lactamase-related" evidence="1">
    <location>
        <begin position="59"/>
        <end position="429"/>
    </location>
</feature>
<dbReference type="Gene3D" id="3.40.710.10">
    <property type="entry name" value="DD-peptidase/beta-lactamase superfamily"/>
    <property type="match status" value="1"/>
</dbReference>
<evidence type="ECO:0000259" key="1">
    <source>
        <dbReference type="Pfam" id="PF00144"/>
    </source>
</evidence>
<proteinExistence type="predicted"/>
<dbReference type="AlphaFoldDB" id="A0A6J7QXU7"/>
<name>A0A6J7QXU7_9ZZZZ</name>
<evidence type="ECO:0000313" key="2">
    <source>
        <dbReference type="EMBL" id="CAB5022590.1"/>
    </source>
</evidence>
<sequence length="447" mass="48480">MDLRRLLEGVGDESATILRSGVRSGTIATKKARCSMGGIETTVDPSDVGLDAARLERIASHFDGYVQSGRLAGYLATVARKGEVAYVGMGGWRDKEADLAMSADTIFRIYSMTKPITTVAAMRLWEEGRFELTDELAKYIPSFSDPQVFSGGTETAPETVPSREPIRLWHLMTHTSGMTYGFQYCHPVDALYRQAGYEWGSPKDKDLAQVCEDWASLPIIFEPGSAWNYSVATDVLGRVIEVITGETLDVALRRLVLDPLGMSETGFFAEASTHERVMQLYVPDGSSPRQAVAVPSLGTHSFSQPAVFSGGGGLVSTAADYRRFTSMLLNKGELDGVRVLGPRTLAMMTRNYLPGNEDIETMAQDSFSETASAGLGFGLGFSVVMDPTKSKTATSPGSFAWGGAASTIFWVDPVEELEVALYTQLLPSSTYPLRPQLSQLVYSSITS</sequence>
<dbReference type="PANTHER" id="PTHR43283:SF3">
    <property type="entry name" value="BETA-LACTAMASE FAMILY PROTEIN (AFU_ORTHOLOGUE AFUA_5G07500)"/>
    <property type="match status" value="1"/>
</dbReference>
<dbReference type="EMBL" id="CAFBPM010000008">
    <property type="protein sequence ID" value="CAB5022590.1"/>
    <property type="molecule type" value="Genomic_DNA"/>
</dbReference>
<dbReference type="PANTHER" id="PTHR43283">
    <property type="entry name" value="BETA-LACTAMASE-RELATED"/>
    <property type="match status" value="1"/>
</dbReference>
<dbReference type="SUPFAM" id="SSF56601">
    <property type="entry name" value="beta-lactamase/transpeptidase-like"/>
    <property type="match status" value="1"/>
</dbReference>
<accession>A0A6J7QXU7</accession>
<reference evidence="2" key="1">
    <citation type="submission" date="2020-05" db="EMBL/GenBank/DDBJ databases">
        <authorList>
            <person name="Chiriac C."/>
            <person name="Salcher M."/>
            <person name="Ghai R."/>
            <person name="Kavagutti S V."/>
        </authorList>
    </citation>
    <scope>NUCLEOTIDE SEQUENCE</scope>
</reference>
<organism evidence="2">
    <name type="scientific">freshwater metagenome</name>
    <dbReference type="NCBI Taxonomy" id="449393"/>
    <lineage>
        <taxon>unclassified sequences</taxon>
        <taxon>metagenomes</taxon>
        <taxon>ecological metagenomes</taxon>
    </lineage>
</organism>
<protein>
    <submittedName>
        <fullName evidence="2">Unannotated protein</fullName>
    </submittedName>
</protein>
<dbReference type="InterPro" id="IPR050789">
    <property type="entry name" value="Diverse_Enzym_Activities"/>
</dbReference>
<dbReference type="InterPro" id="IPR001466">
    <property type="entry name" value="Beta-lactam-related"/>
</dbReference>
<dbReference type="Pfam" id="PF00144">
    <property type="entry name" value="Beta-lactamase"/>
    <property type="match status" value="1"/>
</dbReference>